<evidence type="ECO:0000256" key="1">
    <source>
        <dbReference type="ARBA" id="ARBA00007613"/>
    </source>
</evidence>
<evidence type="ECO:0000256" key="3">
    <source>
        <dbReference type="SAM" id="SignalP"/>
    </source>
</evidence>
<dbReference type="Gene3D" id="1.20.1600.10">
    <property type="entry name" value="Outer membrane efflux proteins (OEP)"/>
    <property type="match status" value="1"/>
</dbReference>
<dbReference type="PANTHER" id="PTHR30203:SF32">
    <property type="entry name" value="CATION EFFLUX SYSTEM PROTEIN CUSC"/>
    <property type="match status" value="1"/>
</dbReference>
<feature type="signal peptide" evidence="3">
    <location>
        <begin position="1"/>
        <end position="20"/>
    </location>
</feature>
<evidence type="ECO:0000313" key="4">
    <source>
        <dbReference type="EMBL" id="MFC5770767.1"/>
    </source>
</evidence>
<dbReference type="RefSeq" id="WP_096445874.1">
    <property type="nucleotide sequence ID" value="NZ_JBHSOG010000060.1"/>
</dbReference>
<sequence length="533" mass="56265">MNRTYRRGTGLFALCALALAGGCATVGPDYRTPDPGAAGVPEQWSASLPEGERLLELRNWWSQFGSPTMAGLIDEALETSPSMDAALARVAQARAGVGMGMAALLPKIGVTGGIGRGRSNEKTSLRGARVDTDTDTGARDVLHGQVGTFEGSLLTTRSLSTDMSWEIDLFGGRRRSLEGSRATFEARRAEWRGARVTLAAEVANVYVLRRHCEGLLAVADADLVSRTETHLLTLQKRDAGFVIPADADRTEASVAEARSVRSGLEAECTQYQNQLVALTGLPYGEIGSRLAADRASLPTPPDGALPVVPAEAISQRPDVAVSERVLAAASADIGVAKAAALPSITLIGSIGVNVGRGGKRDTTGYNGIEAQSNSGSYRVTTRSWSFGPSISLPLFDGGKAAADIAFAKAAFEEASAAYQSSVRNAVMEVENALVRVDSASSRLSDIGRAHDGYTRFFEATEAQYREGAASLLALEDARRVLLASRQAQLGERLAQLQAWITLFKAVGGGWQSAEPPAEPETFNPIPLATSAME</sequence>
<dbReference type="Proteomes" id="UP001595974">
    <property type="component" value="Unassembled WGS sequence"/>
</dbReference>
<proteinExistence type="inferred from homology"/>
<feature type="chain" id="PRO_5045614289" evidence="3">
    <location>
        <begin position="21"/>
        <end position="533"/>
    </location>
</feature>
<comment type="caution">
    <text evidence="4">The sequence shown here is derived from an EMBL/GenBank/DDBJ whole genome shotgun (WGS) entry which is preliminary data.</text>
</comment>
<dbReference type="InterPro" id="IPR003423">
    <property type="entry name" value="OMP_efflux"/>
</dbReference>
<protein>
    <submittedName>
        <fullName evidence="4">TolC family protein</fullName>
    </submittedName>
</protein>
<feature type="region of interest" description="Disordered" evidence="2">
    <location>
        <begin position="513"/>
        <end position="533"/>
    </location>
</feature>
<gene>
    <name evidence="4" type="ORF">ACFPTN_15415</name>
</gene>
<dbReference type="Gene3D" id="2.20.200.10">
    <property type="entry name" value="Outer membrane efflux proteins (OEP)"/>
    <property type="match status" value="1"/>
</dbReference>
<dbReference type="EMBL" id="JBHSOG010000060">
    <property type="protein sequence ID" value="MFC5770767.1"/>
    <property type="molecule type" value="Genomic_DNA"/>
</dbReference>
<organism evidence="4 5">
    <name type="scientific">Thauera sinica</name>
    <dbReference type="NCBI Taxonomy" id="2665146"/>
    <lineage>
        <taxon>Bacteria</taxon>
        <taxon>Pseudomonadati</taxon>
        <taxon>Pseudomonadota</taxon>
        <taxon>Betaproteobacteria</taxon>
        <taxon>Rhodocyclales</taxon>
        <taxon>Zoogloeaceae</taxon>
        <taxon>Thauera</taxon>
    </lineage>
</organism>
<dbReference type="InterPro" id="IPR010131">
    <property type="entry name" value="MdtP/NodT-like"/>
</dbReference>
<dbReference type="PROSITE" id="PS51257">
    <property type="entry name" value="PROKAR_LIPOPROTEIN"/>
    <property type="match status" value="1"/>
</dbReference>
<name>A0ABW1ATY8_9RHOO</name>
<keyword evidence="5" id="KW-1185">Reference proteome</keyword>
<dbReference type="PANTHER" id="PTHR30203">
    <property type="entry name" value="OUTER MEMBRANE CATION EFFLUX PROTEIN"/>
    <property type="match status" value="1"/>
</dbReference>
<dbReference type="SUPFAM" id="SSF56954">
    <property type="entry name" value="Outer membrane efflux proteins (OEP)"/>
    <property type="match status" value="1"/>
</dbReference>
<reference evidence="5" key="1">
    <citation type="journal article" date="2019" name="Int. J. Syst. Evol. Microbiol.">
        <title>The Global Catalogue of Microorganisms (GCM) 10K type strain sequencing project: providing services to taxonomists for standard genome sequencing and annotation.</title>
        <authorList>
            <consortium name="The Broad Institute Genomics Platform"/>
            <consortium name="The Broad Institute Genome Sequencing Center for Infectious Disease"/>
            <person name="Wu L."/>
            <person name="Ma J."/>
        </authorList>
    </citation>
    <scope>NUCLEOTIDE SEQUENCE [LARGE SCALE GENOMIC DNA]</scope>
    <source>
        <strain evidence="5">SHR3</strain>
    </source>
</reference>
<accession>A0ABW1ATY8</accession>
<comment type="similarity">
    <text evidence="1">Belongs to the outer membrane factor (OMF) (TC 1.B.17) family.</text>
</comment>
<keyword evidence="3" id="KW-0732">Signal</keyword>
<evidence type="ECO:0000256" key="2">
    <source>
        <dbReference type="SAM" id="MobiDB-lite"/>
    </source>
</evidence>
<dbReference type="Pfam" id="PF02321">
    <property type="entry name" value="OEP"/>
    <property type="match status" value="2"/>
</dbReference>
<evidence type="ECO:0000313" key="5">
    <source>
        <dbReference type="Proteomes" id="UP001595974"/>
    </source>
</evidence>